<accession>A0ABU4FIH1</accession>
<dbReference type="EMBL" id="JAWMAJ010000129">
    <property type="protein sequence ID" value="MDV7220412.1"/>
    <property type="molecule type" value="Genomic_DNA"/>
</dbReference>
<dbReference type="RefSeq" id="WP_317774006.1">
    <property type="nucleotide sequence ID" value="NZ_JAWMAJ010000129.1"/>
</dbReference>
<name>A0ABU4FIH1_9ACTN</name>
<gene>
    <name evidence="1" type="ORF">R5A26_31155</name>
</gene>
<reference evidence="1 2" key="1">
    <citation type="submission" date="2023-10" db="EMBL/GenBank/DDBJ databases">
        <title>Characterization of rhizosphere-enriched actinobacteria from wheat plants lab-grown on chernevaya soil.</title>
        <authorList>
            <person name="Tikhonova E.N."/>
            <person name="Konopkin A."/>
            <person name="Kravchenko I.K."/>
        </authorList>
    </citation>
    <scope>NUCLEOTIDE SEQUENCE [LARGE SCALE GENOMIC DNA]</scope>
    <source>
        <strain evidence="1 2">RR29</strain>
    </source>
</reference>
<protein>
    <submittedName>
        <fullName evidence="1">Uncharacterized protein</fullName>
    </submittedName>
</protein>
<organism evidence="1 2">
    <name type="scientific">Streptomyces prunicolor</name>
    <dbReference type="NCBI Taxonomy" id="67348"/>
    <lineage>
        <taxon>Bacteria</taxon>
        <taxon>Bacillati</taxon>
        <taxon>Actinomycetota</taxon>
        <taxon>Actinomycetes</taxon>
        <taxon>Kitasatosporales</taxon>
        <taxon>Streptomycetaceae</taxon>
        <taxon>Streptomyces</taxon>
    </lineage>
</organism>
<sequence>MALFDGMIPPDVLKDAVSKLGTTGRPVGVRDMAKHIDRTLGEDGASKLYDLVYAPTSNHFTHANAGSLIRHVGPDDKPTSKPSAPWVRRSPVRLADASVGVLAVHLARRESVPDGLFARYAEAHLGRILPPLASLVGKRMGKTTGLLPLVRMIIRAQRLRPVVSRPDLSDRDRETLARQLYQDMLALLEGAPGEAAAPVIEHFVQTIVREYAAETRATDTGSLT</sequence>
<evidence type="ECO:0000313" key="1">
    <source>
        <dbReference type="EMBL" id="MDV7220412.1"/>
    </source>
</evidence>
<evidence type="ECO:0000313" key="2">
    <source>
        <dbReference type="Proteomes" id="UP001187346"/>
    </source>
</evidence>
<dbReference type="Proteomes" id="UP001187346">
    <property type="component" value="Unassembled WGS sequence"/>
</dbReference>
<proteinExistence type="predicted"/>
<comment type="caution">
    <text evidence="1">The sequence shown here is derived from an EMBL/GenBank/DDBJ whole genome shotgun (WGS) entry which is preliminary data.</text>
</comment>
<keyword evidence="2" id="KW-1185">Reference proteome</keyword>